<dbReference type="SUPFAM" id="SSF51569">
    <property type="entry name" value="Aldolase"/>
    <property type="match status" value="1"/>
</dbReference>
<dbReference type="PROSITE" id="PS00159">
    <property type="entry name" value="ALDOLASE_KDPG_KHG_1"/>
    <property type="match status" value="1"/>
</dbReference>
<organism evidence="8 9">
    <name type="scientific">Hwanghaeella grinnelliae</name>
    <dbReference type="NCBI Taxonomy" id="2500179"/>
    <lineage>
        <taxon>Bacteria</taxon>
        <taxon>Pseudomonadati</taxon>
        <taxon>Pseudomonadota</taxon>
        <taxon>Alphaproteobacteria</taxon>
        <taxon>Rhodospirillales</taxon>
        <taxon>Rhodospirillaceae</taxon>
        <taxon>Hwanghaeella</taxon>
    </lineage>
</organism>
<keyword evidence="9" id="KW-1185">Reference proteome</keyword>
<reference evidence="9" key="1">
    <citation type="submission" date="2019-01" db="EMBL/GenBank/DDBJ databases">
        <title>Gri0909 isolated from a small marine red alga.</title>
        <authorList>
            <person name="Kim J."/>
            <person name="Jeong S.E."/>
            <person name="Jeon C.O."/>
        </authorList>
    </citation>
    <scope>NUCLEOTIDE SEQUENCE [LARGE SCALE GENOMIC DNA]</scope>
    <source>
        <strain evidence="9">Gri0909</strain>
    </source>
</reference>
<dbReference type="Pfam" id="PF01081">
    <property type="entry name" value="Aldolase"/>
    <property type="match status" value="1"/>
</dbReference>
<dbReference type="EMBL" id="SADE01000003">
    <property type="protein sequence ID" value="RVU34745.1"/>
    <property type="molecule type" value="Genomic_DNA"/>
</dbReference>
<dbReference type="PANTHER" id="PTHR30246:SF1">
    <property type="entry name" value="2-DEHYDRO-3-DEOXY-6-PHOSPHOGALACTONATE ALDOLASE-RELATED"/>
    <property type="match status" value="1"/>
</dbReference>
<evidence type="ECO:0000313" key="9">
    <source>
        <dbReference type="Proteomes" id="UP000287447"/>
    </source>
</evidence>
<accession>A0A437QJR0</accession>
<evidence type="ECO:0000256" key="5">
    <source>
        <dbReference type="ARBA" id="ARBA00013063"/>
    </source>
</evidence>
<dbReference type="Proteomes" id="UP000287447">
    <property type="component" value="Unassembled WGS sequence"/>
</dbReference>
<dbReference type="InterPro" id="IPR000887">
    <property type="entry name" value="Aldlse_KDPG_KHG"/>
</dbReference>
<dbReference type="RefSeq" id="WP_127766861.1">
    <property type="nucleotide sequence ID" value="NZ_SADE01000003.1"/>
</dbReference>
<evidence type="ECO:0000256" key="4">
    <source>
        <dbReference type="ARBA" id="ARBA00011233"/>
    </source>
</evidence>
<evidence type="ECO:0000313" key="8">
    <source>
        <dbReference type="EMBL" id="RVU34745.1"/>
    </source>
</evidence>
<comment type="pathway">
    <text evidence="2">Carbohydrate acid metabolism; 2-dehydro-3-deoxy-D-gluconate degradation; D-glyceraldehyde 3-phosphate and pyruvate from 2-dehydro-3-deoxy-D-gluconate: step 2/2.</text>
</comment>
<evidence type="ECO:0000256" key="7">
    <source>
        <dbReference type="ARBA" id="ARBA00023277"/>
    </source>
</evidence>
<evidence type="ECO:0000256" key="3">
    <source>
        <dbReference type="ARBA" id="ARBA00006906"/>
    </source>
</evidence>
<dbReference type="PANTHER" id="PTHR30246">
    <property type="entry name" value="2-KETO-3-DEOXY-6-PHOSPHOGLUCONATE ALDOLASE"/>
    <property type="match status" value="1"/>
</dbReference>
<proteinExistence type="inferred from homology"/>
<gene>
    <name evidence="8" type="primary">eda</name>
    <name evidence="8" type="ORF">EOI86_18005</name>
</gene>
<protein>
    <recommendedName>
        <fullName evidence="5">2-dehydro-3-deoxy-phosphogluconate aldolase</fullName>
        <ecNumber evidence="5">4.1.2.14</ecNumber>
    </recommendedName>
</protein>
<dbReference type="NCBIfam" id="TIGR01182">
    <property type="entry name" value="eda"/>
    <property type="match status" value="1"/>
</dbReference>
<dbReference type="InterPro" id="IPR013785">
    <property type="entry name" value="Aldolase_TIM"/>
</dbReference>
<dbReference type="AlphaFoldDB" id="A0A437QJR0"/>
<comment type="catalytic activity">
    <reaction evidence="1">
        <text>2-dehydro-3-deoxy-6-phospho-D-gluconate = D-glyceraldehyde 3-phosphate + pyruvate</text>
        <dbReference type="Rhea" id="RHEA:17089"/>
        <dbReference type="ChEBI" id="CHEBI:15361"/>
        <dbReference type="ChEBI" id="CHEBI:57569"/>
        <dbReference type="ChEBI" id="CHEBI:59776"/>
        <dbReference type="EC" id="4.1.2.14"/>
    </reaction>
</comment>
<comment type="subunit">
    <text evidence="4">Homotrimer.</text>
</comment>
<keyword evidence="7" id="KW-0119">Carbohydrate metabolism</keyword>
<evidence type="ECO:0000256" key="6">
    <source>
        <dbReference type="ARBA" id="ARBA00023239"/>
    </source>
</evidence>
<dbReference type="CDD" id="cd00452">
    <property type="entry name" value="KDPG_aldolase"/>
    <property type="match status" value="1"/>
</dbReference>
<dbReference type="Gene3D" id="3.20.20.70">
    <property type="entry name" value="Aldolase class I"/>
    <property type="match status" value="1"/>
</dbReference>
<keyword evidence="6 8" id="KW-0456">Lyase</keyword>
<evidence type="ECO:0000256" key="2">
    <source>
        <dbReference type="ARBA" id="ARBA00004736"/>
    </source>
</evidence>
<dbReference type="NCBIfam" id="NF004325">
    <property type="entry name" value="PRK05718.1"/>
    <property type="match status" value="1"/>
</dbReference>
<dbReference type="OrthoDB" id="9805177at2"/>
<dbReference type="GO" id="GO:0008675">
    <property type="term" value="F:2-dehydro-3-deoxy-phosphogluconate aldolase activity"/>
    <property type="evidence" value="ECO:0007669"/>
    <property type="project" value="UniProtKB-EC"/>
</dbReference>
<comment type="similarity">
    <text evidence="3">Belongs to the KHG/KDPG aldolase family.</text>
</comment>
<comment type="caution">
    <text evidence="8">The sequence shown here is derived from an EMBL/GenBank/DDBJ whole genome shotgun (WGS) entry which is preliminary data.</text>
</comment>
<sequence>MLDKIDRVIAAAPVIPVVTVRGAEDAVPLARALAAGGLPAVEVTLRTPGALAALEAIAKNVPEAIAGAGTVLSTGQAKAAADAGAAFLVSPGATDDLIAGIRAVDIPWLPGAATASEVMRLREAGFFRQKFFPAEQAGGAAMLKGWGAPLPDIVFCPTGGITAANAQDYLSLPNVGCVGGSWVAPAKLIAEKDWAAIEKLAKAAAALRR</sequence>
<evidence type="ECO:0000256" key="1">
    <source>
        <dbReference type="ARBA" id="ARBA00000654"/>
    </source>
</evidence>
<name>A0A437QJR0_9PROT</name>
<dbReference type="InterPro" id="IPR031337">
    <property type="entry name" value="KDPG/KHG_AS_1"/>
</dbReference>
<dbReference type="EC" id="4.1.2.14" evidence="5"/>